<evidence type="ECO:0000313" key="3">
    <source>
        <dbReference type="EMBL" id="KKM46062.1"/>
    </source>
</evidence>
<evidence type="ECO:0000313" key="4">
    <source>
        <dbReference type="EMBL" id="PPI16151.1"/>
    </source>
</evidence>
<organism evidence="3 5">
    <name type="scientific">Rathayibacter toxicus</name>
    <dbReference type="NCBI Taxonomy" id="145458"/>
    <lineage>
        <taxon>Bacteria</taxon>
        <taxon>Bacillati</taxon>
        <taxon>Actinomycetota</taxon>
        <taxon>Actinomycetes</taxon>
        <taxon>Micrococcales</taxon>
        <taxon>Microbacteriaceae</taxon>
        <taxon>Rathayibacter</taxon>
    </lineage>
</organism>
<dbReference type="Proteomes" id="UP000237966">
    <property type="component" value="Unassembled WGS sequence"/>
</dbReference>
<protein>
    <submittedName>
        <fullName evidence="3">Uncharacterized protein</fullName>
    </submittedName>
</protein>
<evidence type="ECO:0000256" key="2">
    <source>
        <dbReference type="SAM" id="Phobius"/>
    </source>
</evidence>
<dbReference type="KEGG" id="rtx:TI83_01920"/>
<evidence type="ECO:0000313" key="5">
    <source>
        <dbReference type="Proteomes" id="UP000052979"/>
    </source>
</evidence>
<dbReference type="KEGG" id="rtc:APU90_04565"/>
<feature type="transmembrane region" description="Helical" evidence="2">
    <location>
        <begin position="56"/>
        <end position="77"/>
    </location>
</feature>
<name>A0A0C5BFW1_9MICO</name>
<dbReference type="Proteomes" id="UP000052979">
    <property type="component" value="Unassembled WGS sequence"/>
</dbReference>
<keyword evidence="2" id="KW-0812">Transmembrane</keyword>
<gene>
    <name evidence="4" type="ORF">C5C51_01680</name>
    <name evidence="3" type="ORF">VT73_02930</name>
</gene>
<keyword evidence="2" id="KW-0472">Membrane</keyword>
<proteinExistence type="predicted"/>
<evidence type="ECO:0000313" key="6">
    <source>
        <dbReference type="Proteomes" id="UP000237966"/>
    </source>
</evidence>
<sequence length="83" mass="8854">MEVPKTSPASSWPTADSVSTSSAGHTSVDDRPATIRVKKKRKLSRPARLRILATRLGYGLLAITLLAGLVLVAALIIGPHHLF</sequence>
<keyword evidence="5" id="KW-1185">Reference proteome</keyword>
<keyword evidence="2" id="KW-1133">Transmembrane helix</keyword>
<feature type="region of interest" description="Disordered" evidence="1">
    <location>
        <begin position="1"/>
        <end position="39"/>
    </location>
</feature>
<accession>A0A0C5BFW1</accession>
<evidence type="ECO:0000256" key="1">
    <source>
        <dbReference type="SAM" id="MobiDB-lite"/>
    </source>
</evidence>
<dbReference type="PATRIC" id="fig|145458.7.peg.457"/>
<feature type="compositionally biased region" description="Polar residues" evidence="1">
    <location>
        <begin position="7"/>
        <end position="25"/>
    </location>
</feature>
<dbReference type="EMBL" id="LBFI01000024">
    <property type="protein sequence ID" value="KKM46062.1"/>
    <property type="molecule type" value="Genomic_DNA"/>
</dbReference>
<comment type="caution">
    <text evidence="3">The sequence shown here is derived from an EMBL/GenBank/DDBJ whole genome shotgun (WGS) entry which is preliminary data.</text>
</comment>
<dbReference type="EMBL" id="PSWU01000004">
    <property type="protein sequence ID" value="PPI16151.1"/>
    <property type="molecule type" value="Genomic_DNA"/>
</dbReference>
<dbReference type="AlphaFoldDB" id="A0A0C5BFW1"/>
<reference evidence="3 5" key="1">
    <citation type="submission" date="2015-04" db="EMBL/GenBank/DDBJ databases">
        <title>Draft genome sequence of Rathayibacter toxicus strain FH-142 (AKA 70134 or CS 32), a Western Australian isolate.</title>
        <authorList>
            <consortium name="Consortium for Microbial Forensics and Genomics (microFORGE)"/>
            <person name="Knight B.M."/>
            <person name="Roberts D.P."/>
            <person name="Lin D."/>
            <person name="Hari K."/>
            <person name="Fletcher J."/>
            <person name="Melcher U."/>
            <person name="Blagden T."/>
            <person name="Luster D.G."/>
            <person name="Sechler A.J."/>
            <person name="Schneider W.L."/>
            <person name="Winegar R.A."/>
        </authorList>
    </citation>
    <scope>NUCLEOTIDE SEQUENCE [LARGE SCALE GENOMIC DNA]</scope>
    <source>
        <strain evidence="3 5">FH142</strain>
    </source>
</reference>
<reference evidence="4 6" key="2">
    <citation type="submission" date="2018-02" db="EMBL/GenBank/DDBJ databases">
        <title>Bacteriophage NCPPB3778 and a type I-E CRISPR drive the evolution of the US Biological Select Agent, Rathayibacter toxicus.</title>
        <authorList>
            <person name="Davis E.W.II."/>
            <person name="Tabima J.F."/>
            <person name="Weisberg A.J."/>
            <person name="Lopes L.D."/>
            <person name="Wiseman M.S."/>
            <person name="Wiseman M.S."/>
            <person name="Pupko T."/>
            <person name="Belcher M.S."/>
            <person name="Sechler A.J."/>
            <person name="Tancos M.A."/>
            <person name="Schroeder B.K."/>
            <person name="Murray T.D."/>
            <person name="Luster D.G."/>
            <person name="Schneider W.L."/>
            <person name="Rogers E."/>
            <person name="Andreote F.D."/>
            <person name="Grunwald N.J."/>
            <person name="Putnam M.L."/>
            <person name="Chang J.H."/>
        </authorList>
    </citation>
    <scope>NUCLEOTIDE SEQUENCE [LARGE SCALE GENOMIC DNA]</scope>
    <source>
        <strain evidence="4 6">FH99</strain>
    </source>
</reference>